<dbReference type="InterPro" id="IPR002842">
    <property type="entry name" value="ATPase_V1_Esu"/>
</dbReference>
<dbReference type="GO" id="GO:0033178">
    <property type="term" value="C:proton-transporting two-sector ATPase complex, catalytic domain"/>
    <property type="evidence" value="ECO:0007669"/>
    <property type="project" value="InterPro"/>
</dbReference>
<keyword evidence="3" id="KW-0406">Ion transport</keyword>
<comment type="similarity">
    <text evidence="1">Belongs to the V-ATPase E subunit family.</text>
</comment>
<evidence type="ECO:0000256" key="4">
    <source>
        <dbReference type="SAM" id="Coils"/>
    </source>
</evidence>
<dbReference type="AlphaFoldDB" id="A0A1I8GCZ9"/>
<dbReference type="InterPro" id="IPR038495">
    <property type="entry name" value="ATPase_E_C"/>
</dbReference>
<keyword evidence="2" id="KW-0813">Transport</keyword>
<sequence>MSGSGLSDADVERQIKQMMAFIEQEANEKKEEIDNKAEEEFNIEKSRLVQQERVKILEFYGKKEKQTELQKKIQHSNMKNDGRLRVLKARDQHLRDVLTETTQRLREIVKDQGKYAQLMEGLVTQGLFQLLEPEAVLRCRQADVHLVERVMGAAADRYKRETGRPVKLQVDKQNFLPPDSVGGVDVIGRAGKIRVCNNLESRLEQISAQMVPELRYILFWRQSQPQVHGLRRLILMCV</sequence>
<dbReference type="GO" id="GO:0046961">
    <property type="term" value="F:proton-transporting ATPase activity, rotational mechanism"/>
    <property type="evidence" value="ECO:0007669"/>
    <property type="project" value="InterPro"/>
</dbReference>
<feature type="coiled-coil region" evidence="4">
    <location>
        <begin position="12"/>
        <end position="39"/>
    </location>
</feature>
<dbReference type="Proteomes" id="UP000095280">
    <property type="component" value="Unplaced"/>
</dbReference>
<dbReference type="WBParaSite" id="maker-uti_cns_0001590-snap-gene-0.3-mRNA-1">
    <property type="protein sequence ID" value="maker-uti_cns_0001590-snap-gene-0.3-mRNA-1"/>
    <property type="gene ID" value="maker-uti_cns_0001590-snap-gene-0.3"/>
</dbReference>
<keyword evidence="4" id="KW-0175">Coiled coil</keyword>
<evidence type="ECO:0000313" key="5">
    <source>
        <dbReference type="Proteomes" id="UP000095280"/>
    </source>
</evidence>
<evidence type="ECO:0000256" key="1">
    <source>
        <dbReference type="ARBA" id="ARBA00005901"/>
    </source>
</evidence>
<dbReference type="PANTHER" id="PTHR45715">
    <property type="entry name" value="ATPASE H+-TRANSPORTING V1 SUBUNIT E1A-RELATED"/>
    <property type="match status" value="1"/>
</dbReference>
<evidence type="ECO:0000313" key="6">
    <source>
        <dbReference type="WBParaSite" id="maker-uti_cns_0001590-snap-gene-0.3-mRNA-1"/>
    </source>
</evidence>
<keyword evidence="5" id="KW-1185">Reference proteome</keyword>
<dbReference type="Pfam" id="PF01991">
    <property type="entry name" value="vATP-synt_E"/>
    <property type="match status" value="1"/>
</dbReference>
<evidence type="ECO:0000256" key="2">
    <source>
        <dbReference type="ARBA" id="ARBA00022448"/>
    </source>
</evidence>
<accession>A0A1I8GCZ9</accession>
<proteinExistence type="inferred from homology"/>
<dbReference type="SUPFAM" id="SSF160527">
    <property type="entry name" value="V-type ATPase subunit E-like"/>
    <property type="match status" value="1"/>
</dbReference>
<evidence type="ECO:0000256" key="3">
    <source>
        <dbReference type="ARBA" id="ARBA00023065"/>
    </source>
</evidence>
<protein>
    <submittedName>
        <fullName evidence="6">V-type proton ATPase subunit E</fullName>
    </submittedName>
</protein>
<dbReference type="HAMAP" id="MF_00311">
    <property type="entry name" value="ATP_synth_E_arch"/>
    <property type="match status" value="1"/>
</dbReference>
<organism evidence="5 6">
    <name type="scientific">Macrostomum lignano</name>
    <dbReference type="NCBI Taxonomy" id="282301"/>
    <lineage>
        <taxon>Eukaryota</taxon>
        <taxon>Metazoa</taxon>
        <taxon>Spiralia</taxon>
        <taxon>Lophotrochozoa</taxon>
        <taxon>Platyhelminthes</taxon>
        <taxon>Rhabditophora</taxon>
        <taxon>Macrostomorpha</taxon>
        <taxon>Macrostomida</taxon>
        <taxon>Macrostomidae</taxon>
        <taxon>Macrostomum</taxon>
    </lineage>
</organism>
<dbReference type="Gene3D" id="3.30.2320.30">
    <property type="entry name" value="ATP synthase, E subunit, C-terminal"/>
    <property type="match status" value="1"/>
</dbReference>
<name>A0A1I8GCZ9_9PLAT</name>
<dbReference type="Gene3D" id="6.10.250.1620">
    <property type="match status" value="1"/>
</dbReference>
<reference evidence="6" key="1">
    <citation type="submission" date="2016-11" db="UniProtKB">
        <authorList>
            <consortium name="WormBaseParasite"/>
        </authorList>
    </citation>
    <scope>IDENTIFICATION</scope>
</reference>